<reference evidence="6" key="1">
    <citation type="journal article" date="2020" name="Biotechnol. Biofuels">
        <title>New insights from the biogas microbiome by comprehensive genome-resolved metagenomics of nearly 1600 species originating from multiple anaerobic digesters.</title>
        <authorList>
            <person name="Campanaro S."/>
            <person name="Treu L."/>
            <person name="Rodriguez-R L.M."/>
            <person name="Kovalovszki A."/>
            <person name="Ziels R.M."/>
            <person name="Maus I."/>
            <person name="Zhu X."/>
            <person name="Kougias P.G."/>
            <person name="Basile A."/>
            <person name="Luo G."/>
            <person name="Schluter A."/>
            <person name="Konstantinidis K.T."/>
            <person name="Angelidaki I."/>
        </authorList>
    </citation>
    <scope>NUCLEOTIDE SEQUENCE</scope>
    <source>
        <strain evidence="6">AS06rmzACSIP_7</strain>
    </source>
</reference>
<dbReference type="PANTHER" id="PTHR30386:SF19">
    <property type="entry name" value="MULTIDRUG EXPORT PROTEIN EMRA-RELATED"/>
    <property type="match status" value="1"/>
</dbReference>
<keyword evidence="3" id="KW-0472">Membrane</keyword>
<dbReference type="AlphaFoldDB" id="A0A971M5B8"/>
<dbReference type="Gene3D" id="2.40.50.100">
    <property type="match status" value="1"/>
</dbReference>
<dbReference type="PRINTS" id="PR01490">
    <property type="entry name" value="RTXTOXIND"/>
</dbReference>
<evidence type="ECO:0000259" key="4">
    <source>
        <dbReference type="Pfam" id="PF25917"/>
    </source>
</evidence>
<dbReference type="InterPro" id="IPR058625">
    <property type="entry name" value="MdtA-like_BSH"/>
</dbReference>
<dbReference type="EMBL" id="JAAYEE010000128">
    <property type="protein sequence ID" value="NLW35391.1"/>
    <property type="molecule type" value="Genomic_DNA"/>
</dbReference>
<evidence type="ECO:0000256" key="1">
    <source>
        <dbReference type="ARBA" id="ARBA00004196"/>
    </source>
</evidence>
<evidence type="ECO:0000313" key="7">
    <source>
        <dbReference type="Proteomes" id="UP000777265"/>
    </source>
</evidence>
<comment type="caution">
    <text evidence="6">The sequence shown here is derived from an EMBL/GenBank/DDBJ whole genome shotgun (WGS) entry which is preliminary data.</text>
</comment>
<protein>
    <submittedName>
        <fullName evidence="6">HlyD family secretion protein</fullName>
    </submittedName>
</protein>
<dbReference type="Pfam" id="PF25963">
    <property type="entry name" value="Beta-barrel_AAEA"/>
    <property type="match status" value="1"/>
</dbReference>
<dbReference type="Proteomes" id="UP000777265">
    <property type="component" value="Unassembled WGS sequence"/>
</dbReference>
<feature type="transmembrane region" description="Helical" evidence="3">
    <location>
        <begin position="19"/>
        <end position="38"/>
    </location>
</feature>
<dbReference type="GO" id="GO:1990195">
    <property type="term" value="C:macrolide transmembrane transporter complex"/>
    <property type="evidence" value="ECO:0007669"/>
    <property type="project" value="InterPro"/>
</dbReference>
<sequence length="366" mass="39896">MEETGEVLNNGSNSRKKKLIIGGIIAAMLFVVFLFAYLRYRAGHITTDDAYVEGAVHTVASKVAGTVKNVLVADNQSVKKGDVLVEIDEVDYDIKVKEASTSLDAEKTRLFEARSRLDAARRQVDEVRAAISSAKAAVEVQEANARQARLDMKRADNLFKNEAISRERHEKAKTSLDVAEAQLKAAGEQVKRLEASLQAQLSAARQAEALVKTQQAMIVQRQTVVEAAELTRSYVKIVAPADGYVTKKSVEAGNQVSPGQPLLAVVPLGDTWIVANYKETQLQRIRPGQKVRIKIDALPNKKLTGIVESVMAGTGATFSLFPPENATGNYVKVVQRVPVKIVLDKDANKDHSLRIGMSVVPTVIVK</sequence>
<dbReference type="Gene3D" id="1.10.287.470">
    <property type="entry name" value="Helix hairpin bin"/>
    <property type="match status" value="1"/>
</dbReference>
<gene>
    <name evidence="6" type="ORF">GXY80_07915</name>
</gene>
<evidence type="ECO:0000256" key="3">
    <source>
        <dbReference type="SAM" id="Phobius"/>
    </source>
</evidence>
<dbReference type="Pfam" id="PF25917">
    <property type="entry name" value="BSH_RND"/>
    <property type="match status" value="1"/>
</dbReference>
<feature type="domain" description="p-hydroxybenzoic acid efflux pump subunit AaeA-like beta-barrel" evidence="5">
    <location>
        <begin position="273"/>
        <end position="359"/>
    </location>
</feature>
<keyword evidence="3" id="KW-1133">Transmembrane helix</keyword>
<dbReference type="InterPro" id="IPR058634">
    <property type="entry name" value="AaeA-lik-b-barrel"/>
</dbReference>
<dbReference type="SUPFAM" id="SSF111369">
    <property type="entry name" value="HlyD-like secretion proteins"/>
    <property type="match status" value="2"/>
</dbReference>
<dbReference type="Gene3D" id="2.40.30.170">
    <property type="match status" value="1"/>
</dbReference>
<dbReference type="GO" id="GO:0030313">
    <property type="term" value="C:cell envelope"/>
    <property type="evidence" value="ECO:0007669"/>
    <property type="project" value="UniProtKB-SubCell"/>
</dbReference>
<comment type="subcellular location">
    <subcellularLocation>
        <location evidence="1">Cell envelope</location>
    </subcellularLocation>
</comment>
<organism evidence="6 7">
    <name type="scientific">Syntrophorhabdus aromaticivorans</name>
    <dbReference type="NCBI Taxonomy" id="328301"/>
    <lineage>
        <taxon>Bacteria</taxon>
        <taxon>Pseudomonadati</taxon>
        <taxon>Thermodesulfobacteriota</taxon>
        <taxon>Syntrophorhabdia</taxon>
        <taxon>Syntrophorhabdales</taxon>
        <taxon>Syntrophorhabdaceae</taxon>
        <taxon>Syntrophorhabdus</taxon>
    </lineage>
</organism>
<accession>A0A971M5B8</accession>
<evidence type="ECO:0000259" key="5">
    <source>
        <dbReference type="Pfam" id="PF25963"/>
    </source>
</evidence>
<reference evidence="6" key="2">
    <citation type="submission" date="2020-01" db="EMBL/GenBank/DDBJ databases">
        <authorList>
            <person name="Campanaro S."/>
        </authorList>
    </citation>
    <scope>NUCLEOTIDE SEQUENCE</scope>
    <source>
        <strain evidence="6">AS06rmzACSIP_7</strain>
    </source>
</reference>
<feature type="domain" description="Multidrug resistance protein MdtA-like barrel-sandwich hybrid" evidence="4">
    <location>
        <begin position="58"/>
        <end position="266"/>
    </location>
</feature>
<dbReference type="GO" id="GO:1990961">
    <property type="term" value="P:xenobiotic detoxification by transmembrane export across the plasma membrane"/>
    <property type="evidence" value="ECO:0007669"/>
    <property type="project" value="InterPro"/>
</dbReference>
<keyword evidence="3" id="KW-0812">Transmembrane</keyword>
<proteinExistence type="predicted"/>
<dbReference type="InterPro" id="IPR030190">
    <property type="entry name" value="MacA_alpha-hairpin_sf"/>
</dbReference>
<evidence type="ECO:0000313" key="6">
    <source>
        <dbReference type="EMBL" id="NLW35391.1"/>
    </source>
</evidence>
<dbReference type="InterPro" id="IPR050739">
    <property type="entry name" value="MFP"/>
</dbReference>
<name>A0A971M5B8_9BACT</name>
<dbReference type="GO" id="GO:0019898">
    <property type="term" value="C:extrinsic component of membrane"/>
    <property type="evidence" value="ECO:0007669"/>
    <property type="project" value="InterPro"/>
</dbReference>
<dbReference type="Gene3D" id="6.10.140.1990">
    <property type="match status" value="1"/>
</dbReference>
<evidence type="ECO:0000256" key="2">
    <source>
        <dbReference type="SAM" id="Coils"/>
    </source>
</evidence>
<keyword evidence="2" id="KW-0175">Coiled coil</keyword>
<dbReference type="PANTHER" id="PTHR30386">
    <property type="entry name" value="MEMBRANE FUSION SUBUNIT OF EMRAB-TOLC MULTIDRUG EFFLUX PUMP"/>
    <property type="match status" value="1"/>
</dbReference>
<feature type="coiled-coil region" evidence="2">
    <location>
        <begin position="103"/>
        <end position="210"/>
    </location>
</feature>